<feature type="signal peptide" evidence="2">
    <location>
        <begin position="1"/>
        <end position="21"/>
    </location>
</feature>
<proteinExistence type="predicted"/>
<accession>A0A6N8DJN2</accession>
<feature type="region of interest" description="Disordered" evidence="1">
    <location>
        <begin position="28"/>
        <end position="67"/>
    </location>
</feature>
<dbReference type="Proteomes" id="UP000439113">
    <property type="component" value="Unassembled WGS sequence"/>
</dbReference>
<evidence type="ECO:0000256" key="1">
    <source>
        <dbReference type="SAM" id="MobiDB-lite"/>
    </source>
</evidence>
<dbReference type="Pfam" id="PF06776">
    <property type="entry name" value="IalB"/>
    <property type="match status" value="1"/>
</dbReference>
<protein>
    <recommendedName>
        <fullName evidence="5">Invasion associated locus B family protein</fullName>
    </recommendedName>
</protein>
<dbReference type="EMBL" id="WNKS01000004">
    <property type="protein sequence ID" value="MTV30762.1"/>
    <property type="molecule type" value="Genomic_DNA"/>
</dbReference>
<evidence type="ECO:0000313" key="3">
    <source>
        <dbReference type="EMBL" id="MTV30762.1"/>
    </source>
</evidence>
<dbReference type="AlphaFoldDB" id="A0A6N8DJN2"/>
<organism evidence="3 4">
    <name type="scientific">Rhodoblastus acidophilus</name>
    <name type="common">Rhodopseudomonas acidophila</name>
    <dbReference type="NCBI Taxonomy" id="1074"/>
    <lineage>
        <taxon>Bacteria</taxon>
        <taxon>Pseudomonadati</taxon>
        <taxon>Pseudomonadota</taxon>
        <taxon>Alphaproteobacteria</taxon>
        <taxon>Hyphomicrobiales</taxon>
        <taxon>Rhodoblastaceae</taxon>
        <taxon>Rhodoblastus</taxon>
    </lineage>
</organism>
<evidence type="ECO:0008006" key="5">
    <source>
        <dbReference type="Google" id="ProtNLM"/>
    </source>
</evidence>
<comment type="caution">
    <text evidence="3">The sequence shown here is derived from an EMBL/GenBank/DDBJ whole genome shotgun (WGS) entry which is preliminary data.</text>
</comment>
<evidence type="ECO:0000313" key="4">
    <source>
        <dbReference type="Proteomes" id="UP000439113"/>
    </source>
</evidence>
<dbReference type="OrthoDB" id="9806572at2"/>
<gene>
    <name evidence="3" type="ORF">GJ654_07120</name>
</gene>
<name>A0A6N8DJN2_RHOAC</name>
<reference evidence="3 4" key="1">
    <citation type="submission" date="2019-11" db="EMBL/GenBank/DDBJ databases">
        <title>Whole-genome sequence of a Rhodoblastus acidophilus DSM 142.</title>
        <authorList>
            <person name="Kyndt J.A."/>
            <person name="Meyer T.E."/>
        </authorList>
    </citation>
    <scope>NUCLEOTIDE SEQUENCE [LARGE SCALE GENOMIC DNA]</scope>
    <source>
        <strain evidence="3 4">DSM 142</strain>
    </source>
</reference>
<dbReference type="InterPro" id="IPR010642">
    <property type="entry name" value="Invasion_prot_B"/>
</dbReference>
<keyword evidence="2" id="KW-0732">Signal</keyword>
<sequence>MSFNRHARMLMIGLLAGSVCAAPMVSHAKPKKPAAEEPADDEKPKGKDAKHKDAKGKGKDEKKADSKDAGKTLKLGIFGEWGAYQTQGKPKTCYALAKPKSREPKTASRDAAYIFISTRPAENVKNEIAIIMGFPMKDGSEASAEIGSNTFGLLAKGANAWVKNPAEENQFIAALKKGSKLVVTADSVKGKTTTDTYVLTGLAQALDKVHKECP</sequence>
<feature type="chain" id="PRO_5027034182" description="Invasion associated locus B family protein" evidence="2">
    <location>
        <begin position="22"/>
        <end position="214"/>
    </location>
</feature>
<feature type="compositionally biased region" description="Basic and acidic residues" evidence="1">
    <location>
        <begin position="41"/>
        <end position="67"/>
    </location>
</feature>
<evidence type="ECO:0000256" key="2">
    <source>
        <dbReference type="SAM" id="SignalP"/>
    </source>
</evidence>
<dbReference type="RefSeq" id="WP_155445438.1">
    <property type="nucleotide sequence ID" value="NZ_JAOQNR010000005.1"/>
</dbReference>